<dbReference type="EMBL" id="JABSTQ010009659">
    <property type="protein sequence ID" value="KAG0427044.1"/>
    <property type="molecule type" value="Genomic_DNA"/>
</dbReference>
<protein>
    <submittedName>
        <fullName evidence="1">Uncharacterized protein</fullName>
    </submittedName>
</protein>
<proteinExistence type="predicted"/>
<name>A0AC60Q097_IXOPE</name>
<gene>
    <name evidence="1" type="ORF">HPB47_025886</name>
</gene>
<accession>A0AC60Q097</accession>
<sequence length="155" mass="17669">MCDDVPVAVIAEEGKLEHHVLQTTTERIAPLLELERYGALERILRITAWIMRFVKNCRTRRSRPGDGGRNTSFSTAPHSAHRSPETRTNDLQNGDLVLVHEDKTPRLMWKTGRIETVQLGRDNHVRSCLVRLPSGETLPRPVQLLYPLELASERT</sequence>
<dbReference type="Proteomes" id="UP000805193">
    <property type="component" value="Unassembled WGS sequence"/>
</dbReference>
<comment type="caution">
    <text evidence="1">The sequence shown here is derived from an EMBL/GenBank/DDBJ whole genome shotgun (WGS) entry which is preliminary data.</text>
</comment>
<evidence type="ECO:0000313" key="1">
    <source>
        <dbReference type="EMBL" id="KAG0427044.1"/>
    </source>
</evidence>
<organism evidence="1 2">
    <name type="scientific">Ixodes persulcatus</name>
    <name type="common">Taiga tick</name>
    <dbReference type="NCBI Taxonomy" id="34615"/>
    <lineage>
        <taxon>Eukaryota</taxon>
        <taxon>Metazoa</taxon>
        <taxon>Ecdysozoa</taxon>
        <taxon>Arthropoda</taxon>
        <taxon>Chelicerata</taxon>
        <taxon>Arachnida</taxon>
        <taxon>Acari</taxon>
        <taxon>Parasitiformes</taxon>
        <taxon>Ixodida</taxon>
        <taxon>Ixodoidea</taxon>
        <taxon>Ixodidae</taxon>
        <taxon>Ixodinae</taxon>
        <taxon>Ixodes</taxon>
    </lineage>
</organism>
<evidence type="ECO:0000313" key="2">
    <source>
        <dbReference type="Proteomes" id="UP000805193"/>
    </source>
</evidence>
<keyword evidence="2" id="KW-1185">Reference proteome</keyword>
<reference evidence="1 2" key="1">
    <citation type="journal article" date="2020" name="Cell">
        <title>Large-Scale Comparative Analyses of Tick Genomes Elucidate Their Genetic Diversity and Vector Capacities.</title>
        <authorList>
            <consortium name="Tick Genome and Microbiome Consortium (TIGMIC)"/>
            <person name="Jia N."/>
            <person name="Wang J."/>
            <person name="Shi W."/>
            <person name="Du L."/>
            <person name="Sun Y."/>
            <person name="Zhan W."/>
            <person name="Jiang J.F."/>
            <person name="Wang Q."/>
            <person name="Zhang B."/>
            <person name="Ji P."/>
            <person name="Bell-Sakyi L."/>
            <person name="Cui X.M."/>
            <person name="Yuan T.T."/>
            <person name="Jiang B.G."/>
            <person name="Yang W.F."/>
            <person name="Lam T.T."/>
            <person name="Chang Q.C."/>
            <person name="Ding S.J."/>
            <person name="Wang X.J."/>
            <person name="Zhu J.G."/>
            <person name="Ruan X.D."/>
            <person name="Zhao L."/>
            <person name="Wei J.T."/>
            <person name="Ye R.Z."/>
            <person name="Que T.C."/>
            <person name="Du C.H."/>
            <person name="Zhou Y.H."/>
            <person name="Cheng J.X."/>
            <person name="Dai P.F."/>
            <person name="Guo W.B."/>
            <person name="Han X.H."/>
            <person name="Huang E.J."/>
            <person name="Li L.F."/>
            <person name="Wei W."/>
            <person name="Gao Y.C."/>
            <person name="Liu J.Z."/>
            <person name="Shao H.Z."/>
            <person name="Wang X."/>
            <person name="Wang C.C."/>
            <person name="Yang T.C."/>
            <person name="Huo Q.B."/>
            <person name="Li W."/>
            <person name="Chen H.Y."/>
            <person name="Chen S.E."/>
            <person name="Zhou L.G."/>
            <person name="Ni X.B."/>
            <person name="Tian J.H."/>
            <person name="Sheng Y."/>
            <person name="Liu T."/>
            <person name="Pan Y.S."/>
            <person name="Xia L.Y."/>
            <person name="Li J."/>
            <person name="Zhao F."/>
            <person name="Cao W.C."/>
        </authorList>
    </citation>
    <scope>NUCLEOTIDE SEQUENCE [LARGE SCALE GENOMIC DNA]</scope>
    <source>
        <strain evidence="1">Iper-2018</strain>
    </source>
</reference>